<protein>
    <submittedName>
        <fullName evidence="2">Uncharacterized protein</fullName>
    </submittedName>
</protein>
<comment type="caution">
    <text evidence="2">The sequence shown here is derived from an EMBL/GenBank/DDBJ whole genome shotgun (WGS) entry which is preliminary data.</text>
</comment>
<keyword evidence="1" id="KW-0812">Transmembrane</keyword>
<evidence type="ECO:0000256" key="1">
    <source>
        <dbReference type="SAM" id="Phobius"/>
    </source>
</evidence>
<evidence type="ECO:0000313" key="3">
    <source>
        <dbReference type="Proteomes" id="UP000031307"/>
    </source>
</evidence>
<accession>A0A0C1EQ69</accession>
<feature type="transmembrane region" description="Helical" evidence="1">
    <location>
        <begin position="109"/>
        <end position="129"/>
    </location>
</feature>
<dbReference type="AlphaFoldDB" id="A0A0C1EQ69"/>
<feature type="transmembrane region" description="Helical" evidence="1">
    <location>
        <begin position="81"/>
        <end position="103"/>
    </location>
</feature>
<dbReference type="EMBL" id="JSAM01000024">
    <property type="protein sequence ID" value="KIA78369.1"/>
    <property type="molecule type" value="Genomic_DNA"/>
</dbReference>
<dbReference type="RefSeq" id="WP_013924665.1">
    <property type="nucleotide sequence ID" value="NZ_JSAM01000024.1"/>
</dbReference>
<keyword evidence="1" id="KW-1133">Transmembrane helix</keyword>
<reference evidence="2 3" key="1">
    <citation type="journal article" date="2014" name="Mol. Biol. Evol.">
        <title>Massive expansion of Ubiquitination-related gene families within the Chlamydiae.</title>
        <authorList>
            <person name="Domman D."/>
            <person name="Collingro A."/>
            <person name="Lagkouvardos I."/>
            <person name="Gehre L."/>
            <person name="Weinmaier T."/>
            <person name="Rattei T."/>
            <person name="Subtil A."/>
            <person name="Horn M."/>
        </authorList>
    </citation>
    <scope>NUCLEOTIDE SEQUENCE [LARGE SCALE GENOMIC DNA]</scope>
    <source>
        <strain evidence="2 3">OEW1</strain>
    </source>
</reference>
<dbReference type="Proteomes" id="UP000031307">
    <property type="component" value="Unassembled WGS sequence"/>
</dbReference>
<sequence>MSAPIKSKYDYTKVFLNEEHFVPVDKIPAHSLSSAAIFKKFSNTPDALRHSPLKHRAEKLVEATKKWHCARDNETKDKIFAVLRTTLGVAIIAAGVFGLVAGATIAPPAVGIALVAGLSYALLTFYNILHTEIPLTLKGILTACALGPFLPVYEAFGNVSRLQEIRTNIKDSVENDFNELTRFFNAEHAQIEKKLTDEILKLTNSLAAVKRLPYRTRSGENELCMELFNHQRALTELQAAAKFYAEYN</sequence>
<organism evidence="2 3">
    <name type="scientific">Parachlamydia acanthamoebae</name>
    <dbReference type="NCBI Taxonomy" id="83552"/>
    <lineage>
        <taxon>Bacteria</taxon>
        <taxon>Pseudomonadati</taxon>
        <taxon>Chlamydiota</taxon>
        <taxon>Chlamydiia</taxon>
        <taxon>Parachlamydiales</taxon>
        <taxon>Parachlamydiaceae</taxon>
        <taxon>Parachlamydia</taxon>
    </lineage>
</organism>
<proteinExistence type="predicted"/>
<keyword evidence="1" id="KW-0472">Membrane</keyword>
<dbReference type="PATRIC" id="fig|83552.4.peg.424"/>
<evidence type="ECO:0000313" key="2">
    <source>
        <dbReference type="EMBL" id="KIA78369.1"/>
    </source>
</evidence>
<name>A0A0C1EQ69_9BACT</name>
<gene>
    <name evidence="2" type="ORF">DB43_ED00030</name>
</gene>